<accession>A0A0F9ZLX4</accession>
<sequence>MKELNNQINYIIKPVAIFVVIFCLLLFTTIFGVKQINDIRSKISDAKKVESGLNNKISTLRTVDTKISENITFVDVALPNRASALYAMNQVKVKAFKFNVLVSNLRSGNAVSEDNLIESNLISFDLDGKIFDIYSFLESFTTTLPIANITKAKISLVGDSSKTAVSLSVYSTELPKQIPSVTSSVDGLTTEEEKILAEISKYDLPQFIEPKPSEGVNQKEDPFN</sequence>
<evidence type="ECO:0000313" key="2">
    <source>
        <dbReference type="EMBL" id="KKP45218.1"/>
    </source>
</evidence>
<keyword evidence="1" id="KW-0472">Membrane</keyword>
<dbReference type="AlphaFoldDB" id="A0A0F9ZLX4"/>
<comment type="caution">
    <text evidence="2">The sequence shown here is derived from an EMBL/GenBank/DDBJ whole genome shotgun (WGS) entry which is preliminary data.</text>
</comment>
<organism evidence="2 3">
    <name type="scientific">Candidatus Woesebacteria bacterium GW2011_GWB1_33_22</name>
    <dbReference type="NCBI Taxonomy" id="1618566"/>
    <lineage>
        <taxon>Bacteria</taxon>
        <taxon>Candidatus Woeseibacteriota</taxon>
    </lineage>
</organism>
<name>A0A0F9ZLX4_9BACT</name>
<dbReference type="Proteomes" id="UP000034778">
    <property type="component" value="Unassembled WGS sequence"/>
</dbReference>
<reference evidence="2 3" key="1">
    <citation type="journal article" date="2015" name="Nature">
        <title>rRNA introns, odd ribosomes, and small enigmatic genomes across a large radiation of phyla.</title>
        <authorList>
            <person name="Brown C.T."/>
            <person name="Hug L.A."/>
            <person name="Thomas B.C."/>
            <person name="Sharon I."/>
            <person name="Castelle C.J."/>
            <person name="Singh A."/>
            <person name="Wilkins M.J."/>
            <person name="Williams K.H."/>
            <person name="Banfield J.F."/>
        </authorList>
    </citation>
    <scope>NUCLEOTIDE SEQUENCE [LARGE SCALE GENOMIC DNA]</scope>
</reference>
<proteinExistence type="predicted"/>
<keyword evidence="1" id="KW-1133">Transmembrane helix</keyword>
<gene>
    <name evidence="2" type="ORF">UR35_C0002G0051</name>
</gene>
<evidence type="ECO:0000313" key="3">
    <source>
        <dbReference type="Proteomes" id="UP000034778"/>
    </source>
</evidence>
<dbReference type="EMBL" id="LBOW01000002">
    <property type="protein sequence ID" value="KKP45218.1"/>
    <property type="molecule type" value="Genomic_DNA"/>
</dbReference>
<evidence type="ECO:0000256" key="1">
    <source>
        <dbReference type="SAM" id="Phobius"/>
    </source>
</evidence>
<keyword evidence="1" id="KW-0812">Transmembrane</keyword>
<protein>
    <submittedName>
        <fullName evidence="2">Uncharacterized protein</fullName>
    </submittedName>
</protein>
<feature type="transmembrane region" description="Helical" evidence="1">
    <location>
        <begin position="12"/>
        <end position="33"/>
    </location>
</feature>
<dbReference type="STRING" id="1618566.UR35_C0002G0051"/>